<dbReference type="Gene3D" id="3.10.100.10">
    <property type="entry name" value="Mannose-Binding Protein A, subunit A"/>
    <property type="match status" value="1"/>
</dbReference>
<protein>
    <submittedName>
        <fullName evidence="3">Uncharacterized protein LOC111116612</fullName>
    </submittedName>
</protein>
<dbReference type="Proteomes" id="UP000694844">
    <property type="component" value="Chromosome 10"/>
</dbReference>
<organism evidence="2 3">
    <name type="scientific">Crassostrea virginica</name>
    <name type="common">Eastern oyster</name>
    <dbReference type="NCBI Taxonomy" id="6565"/>
    <lineage>
        <taxon>Eukaryota</taxon>
        <taxon>Metazoa</taxon>
        <taxon>Spiralia</taxon>
        <taxon>Lophotrochozoa</taxon>
        <taxon>Mollusca</taxon>
        <taxon>Bivalvia</taxon>
        <taxon>Autobranchia</taxon>
        <taxon>Pteriomorphia</taxon>
        <taxon>Ostreida</taxon>
        <taxon>Ostreoidea</taxon>
        <taxon>Ostreidae</taxon>
        <taxon>Crassostrea</taxon>
    </lineage>
</organism>
<dbReference type="GeneID" id="111116612"/>
<dbReference type="SUPFAM" id="SSF56436">
    <property type="entry name" value="C-type lectin-like"/>
    <property type="match status" value="1"/>
</dbReference>
<dbReference type="InterPro" id="IPR016186">
    <property type="entry name" value="C-type_lectin-like/link_sf"/>
</dbReference>
<evidence type="ECO:0000313" key="3">
    <source>
        <dbReference type="RefSeq" id="XP_022311321.1"/>
    </source>
</evidence>
<accession>A0A8B8C980</accession>
<reference evidence="3" key="1">
    <citation type="submission" date="2025-08" db="UniProtKB">
        <authorList>
            <consortium name="RefSeq"/>
        </authorList>
    </citation>
    <scope>IDENTIFICATION</scope>
    <source>
        <tissue evidence="3">Whole sample</tissue>
    </source>
</reference>
<feature type="domain" description="C-type lectin" evidence="1">
    <location>
        <begin position="135"/>
        <end position="237"/>
    </location>
</feature>
<name>A0A8B8C980_CRAVI</name>
<dbReference type="InterPro" id="IPR016187">
    <property type="entry name" value="CTDL_fold"/>
</dbReference>
<dbReference type="KEGG" id="cvn:111116612"/>
<sequence length="245" mass="28404">MKNIMKKESKMKNITKGYLVMLILITCCALSHSSIQHVSRQTLQSPWTSCKQLQNSPSILTCSRVCREMYEVYLFSRDVITGTCFCCEDTPGNLDSFLTLDKKNTFITGNCPLSYTGYRYGQHKICLKYTEVLTKYHEAADICTKEGGDLIRLDSLEKHNTLRSFVEYNRNLEEVEVWVQAIRVNGTWRYHDSTELTYTCLRDVTGGPNDNYMRARSAGDYMCGDHNKNYRAAYVCEIYIRDIWF</sequence>
<dbReference type="InterPro" id="IPR001304">
    <property type="entry name" value="C-type_lectin-like"/>
</dbReference>
<dbReference type="AlphaFoldDB" id="A0A8B8C980"/>
<dbReference type="RefSeq" id="XP_022311321.1">
    <property type="nucleotide sequence ID" value="XM_022455613.1"/>
</dbReference>
<evidence type="ECO:0000259" key="1">
    <source>
        <dbReference type="Pfam" id="PF00059"/>
    </source>
</evidence>
<evidence type="ECO:0000313" key="2">
    <source>
        <dbReference type="Proteomes" id="UP000694844"/>
    </source>
</evidence>
<dbReference type="Pfam" id="PF00059">
    <property type="entry name" value="Lectin_C"/>
    <property type="match status" value="1"/>
</dbReference>
<gene>
    <name evidence="3" type="primary">LOC111116612</name>
</gene>
<proteinExistence type="predicted"/>
<dbReference type="CDD" id="cd00037">
    <property type="entry name" value="CLECT"/>
    <property type="match status" value="1"/>
</dbReference>
<dbReference type="OrthoDB" id="6144023at2759"/>
<keyword evidence="2" id="KW-1185">Reference proteome</keyword>